<dbReference type="InterPro" id="IPR006597">
    <property type="entry name" value="Sel1-like"/>
</dbReference>
<sequence length="969" mass="109685">MLHTVLAKMMLIHSAFLFSFLCLALGTNSKSEKVSTVSKLSTGTEIYSHAEKILKEIYPQKKILLPTEPEDFIEFNPKKYQFSAVNQLLKNFNFIKNKLGFKNNNQNNLYNYNINKEYHLNLTSNIPFQSSNKFNINELHNLQKILFDDPTFESEFPIIFSSDSVSTKRNKALRLLQFASVKKDNSDATYLLAESFLHGYFNLPRNLTFSFQNYQLLAQTSNSTGQRMTGLLYATGLGTKRDYAKGLLYLSFASISGDIIATQALGYYNLVGIAVNKNCEDAAFHYSRVAKAALENFNSGPPLGLTLPATKLRLTDENGGVFGHGASGPGDPLILHSTVNENGALSNQDILLQYEFLADKDEVEYQWLYGLQLYQGSADLKRDYGRAFYYFRRAADQYPKDPATIAALKTNKNSKLPLRVIRKAECSAEAVSYVGLMYWRGEGVKKADPETARTYFEKGVEWGSAISMNALGLMYRDGIAGLPKDPAKAIQYFVDGANKKNSEAQANLGEYFYQKGKADHAQAMKYFGLASKTGNLLALYRLGEMHTNGLGANKKSCLIGVGYYKNLVERADWHMPWHHRAQELYNEGDFEGAYIAFSLAAELGYEVSQTNAAWMIDSVEHTESLLSTESYRSALNFWNRAANQGNVDARVKMGDYHYYGYGINQEEDESQENFKNDESNPAAKKENDFKTKNDKLENKITSNDISFAQKLFNFFGFNYFKKNEVCDYEKAALYYQVAAESEHSAIAFFNLGYMHEHGLGVEEDYHLAKRCYDLSLTTNPGAYLPVKLAIMKLNFKFFWKGLFSGKGLFQLYSEESLDEVHNFPPLEKEEESVDEKSDDKHYKKSGVENVKSELDFEDKLLTILLTLALAIGVWRMFGIDWIRTVRQRGNQQINQNLNNNIIPRQQENQQHPSEFQPLINSFEPSTTDSDQRTDLEMENNSTSLSSSDAATAPTHPLDKDNKTDSSELD</sequence>
<protein>
    <submittedName>
        <fullName evidence="5">ERAD-associated protein</fullName>
    </submittedName>
</protein>
<dbReference type="EMBL" id="JADGJW010000075">
    <property type="protein sequence ID" value="KAJ3224962.1"/>
    <property type="molecule type" value="Genomic_DNA"/>
</dbReference>
<accession>A0AAD5Y2P7</accession>
<feature type="compositionally biased region" description="Low complexity" evidence="2">
    <location>
        <begin position="941"/>
        <end position="954"/>
    </location>
</feature>
<keyword evidence="3" id="KW-0812">Transmembrane</keyword>
<evidence type="ECO:0000256" key="3">
    <source>
        <dbReference type="SAM" id="Phobius"/>
    </source>
</evidence>
<dbReference type="AlphaFoldDB" id="A0AAD5Y2P7"/>
<evidence type="ECO:0000313" key="5">
    <source>
        <dbReference type="EMBL" id="KAJ3224962.1"/>
    </source>
</evidence>
<evidence type="ECO:0000313" key="6">
    <source>
        <dbReference type="Proteomes" id="UP001211065"/>
    </source>
</evidence>
<reference evidence="5" key="1">
    <citation type="submission" date="2020-05" db="EMBL/GenBank/DDBJ databases">
        <title>Phylogenomic resolution of chytrid fungi.</title>
        <authorList>
            <person name="Stajich J.E."/>
            <person name="Amses K."/>
            <person name="Simmons R."/>
            <person name="Seto K."/>
            <person name="Myers J."/>
            <person name="Bonds A."/>
            <person name="Quandt C.A."/>
            <person name="Barry K."/>
            <person name="Liu P."/>
            <person name="Grigoriev I."/>
            <person name="Longcore J.E."/>
            <person name="James T.Y."/>
        </authorList>
    </citation>
    <scope>NUCLEOTIDE SEQUENCE</scope>
    <source>
        <strain evidence="5">JEL0476</strain>
    </source>
</reference>
<feature type="chain" id="PRO_5042145698" evidence="4">
    <location>
        <begin position="27"/>
        <end position="969"/>
    </location>
</feature>
<evidence type="ECO:0000256" key="2">
    <source>
        <dbReference type="SAM" id="MobiDB-lite"/>
    </source>
</evidence>
<dbReference type="Proteomes" id="UP001211065">
    <property type="component" value="Unassembled WGS sequence"/>
</dbReference>
<feature type="compositionally biased region" description="Polar residues" evidence="2">
    <location>
        <begin position="917"/>
        <end position="928"/>
    </location>
</feature>
<comment type="caution">
    <text evidence="5">The sequence shown here is derived from an EMBL/GenBank/DDBJ whole genome shotgun (WGS) entry which is preliminary data.</text>
</comment>
<organism evidence="5 6">
    <name type="scientific">Clydaea vesicula</name>
    <dbReference type="NCBI Taxonomy" id="447962"/>
    <lineage>
        <taxon>Eukaryota</taxon>
        <taxon>Fungi</taxon>
        <taxon>Fungi incertae sedis</taxon>
        <taxon>Chytridiomycota</taxon>
        <taxon>Chytridiomycota incertae sedis</taxon>
        <taxon>Chytridiomycetes</taxon>
        <taxon>Lobulomycetales</taxon>
        <taxon>Lobulomycetaceae</taxon>
        <taxon>Clydaea</taxon>
    </lineage>
</organism>
<gene>
    <name evidence="5" type="primary">HRD3_2</name>
    <name evidence="5" type="ORF">HK099_007591</name>
</gene>
<keyword evidence="6" id="KW-1185">Reference proteome</keyword>
<name>A0AAD5Y2P7_9FUNG</name>
<keyword evidence="3" id="KW-1133">Transmembrane helix</keyword>
<feature type="signal peptide" evidence="4">
    <location>
        <begin position="1"/>
        <end position="26"/>
    </location>
</feature>
<feature type="compositionally biased region" description="Basic and acidic residues" evidence="2">
    <location>
        <begin position="672"/>
        <end position="688"/>
    </location>
</feature>
<dbReference type="PANTHER" id="PTHR11102:SF147">
    <property type="entry name" value="SEL1L ADAPTOR SUBUNIT OF ERAD E3 UBIQUITIN LIGASE"/>
    <property type="match status" value="1"/>
</dbReference>
<feature type="region of interest" description="Disordered" evidence="2">
    <location>
        <begin position="917"/>
        <end position="969"/>
    </location>
</feature>
<dbReference type="GO" id="GO:0036503">
    <property type="term" value="P:ERAD pathway"/>
    <property type="evidence" value="ECO:0007669"/>
    <property type="project" value="TreeGrafter"/>
</dbReference>
<dbReference type="SUPFAM" id="SSF81901">
    <property type="entry name" value="HCP-like"/>
    <property type="match status" value="4"/>
</dbReference>
<dbReference type="Pfam" id="PF08238">
    <property type="entry name" value="Sel1"/>
    <property type="match status" value="12"/>
</dbReference>
<proteinExistence type="inferred from homology"/>
<dbReference type="InterPro" id="IPR050767">
    <property type="entry name" value="Sel1_AlgK"/>
</dbReference>
<keyword evidence="3" id="KW-0472">Membrane</keyword>
<comment type="similarity">
    <text evidence="1">Belongs to the sel-1 family.</text>
</comment>
<feature type="region of interest" description="Disordered" evidence="2">
    <location>
        <begin position="669"/>
        <end position="688"/>
    </location>
</feature>
<dbReference type="GO" id="GO:0005789">
    <property type="term" value="C:endoplasmic reticulum membrane"/>
    <property type="evidence" value="ECO:0007669"/>
    <property type="project" value="TreeGrafter"/>
</dbReference>
<evidence type="ECO:0000256" key="1">
    <source>
        <dbReference type="ARBA" id="ARBA00038101"/>
    </source>
</evidence>
<dbReference type="InterPro" id="IPR011990">
    <property type="entry name" value="TPR-like_helical_dom_sf"/>
</dbReference>
<dbReference type="PANTHER" id="PTHR11102">
    <property type="entry name" value="SEL-1-LIKE PROTEIN"/>
    <property type="match status" value="1"/>
</dbReference>
<evidence type="ECO:0000256" key="4">
    <source>
        <dbReference type="SAM" id="SignalP"/>
    </source>
</evidence>
<feature type="transmembrane region" description="Helical" evidence="3">
    <location>
        <begin position="860"/>
        <end position="878"/>
    </location>
</feature>
<dbReference type="SMART" id="SM00671">
    <property type="entry name" value="SEL1"/>
    <property type="match status" value="11"/>
</dbReference>
<dbReference type="Gene3D" id="1.25.40.10">
    <property type="entry name" value="Tetratricopeptide repeat domain"/>
    <property type="match status" value="2"/>
</dbReference>
<keyword evidence="4" id="KW-0732">Signal</keyword>
<feature type="compositionally biased region" description="Basic and acidic residues" evidence="2">
    <location>
        <begin position="956"/>
        <end position="969"/>
    </location>
</feature>